<dbReference type="CDD" id="cd17318">
    <property type="entry name" value="MFS_SLC17"/>
    <property type="match status" value="1"/>
</dbReference>
<organism evidence="9 10">
    <name type="scientific">Cryptolaemus montrouzieri</name>
    <dbReference type="NCBI Taxonomy" id="559131"/>
    <lineage>
        <taxon>Eukaryota</taxon>
        <taxon>Metazoa</taxon>
        <taxon>Ecdysozoa</taxon>
        <taxon>Arthropoda</taxon>
        <taxon>Hexapoda</taxon>
        <taxon>Insecta</taxon>
        <taxon>Pterygota</taxon>
        <taxon>Neoptera</taxon>
        <taxon>Endopterygota</taxon>
        <taxon>Coleoptera</taxon>
        <taxon>Polyphaga</taxon>
        <taxon>Cucujiformia</taxon>
        <taxon>Coccinelloidea</taxon>
        <taxon>Coccinellidae</taxon>
        <taxon>Scymninae</taxon>
        <taxon>Scymnini</taxon>
        <taxon>Cryptolaemus</taxon>
    </lineage>
</organism>
<evidence type="ECO:0000259" key="8">
    <source>
        <dbReference type="PROSITE" id="PS50850"/>
    </source>
</evidence>
<dbReference type="InterPro" id="IPR050382">
    <property type="entry name" value="MFS_Na/Anion_cotransporter"/>
</dbReference>
<feature type="transmembrane region" description="Helical" evidence="7">
    <location>
        <begin position="220"/>
        <end position="239"/>
    </location>
</feature>
<keyword evidence="3 7" id="KW-0812">Transmembrane</keyword>
<proteinExistence type="predicted"/>
<feature type="transmembrane region" description="Helical" evidence="7">
    <location>
        <begin position="12"/>
        <end position="31"/>
    </location>
</feature>
<dbReference type="Gene3D" id="1.20.1250.20">
    <property type="entry name" value="MFS general substrate transporter like domains"/>
    <property type="match status" value="2"/>
</dbReference>
<feature type="domain" description="Major facilitator superfamily (MFS) profile" evidence="8">
    <location>
        <begin position="52"/>
        <end position="475"/>
    </location>
</feature>
<accession>A0ABD2N270</accession>
<dbReference type="InterPro" id="IPR036259">
    <property type="entry name" value="MFS_trans_sf"/>
</dbReference>
<dbReference type="FunFam" id="1.20.1250.20:FF:000003">
    <property type="entry name" value="Solute carrier family 17 member 3"/>
    <property type="match status" value="1"/>
</dbReference>
<dbReference type="EMBL" id="JABFTP020000062">
    <property type="protein sequence ID" value="KAL3272557.1"/>
    <property type="molecule type" value="Genomic_DNA"/>
</dbReference>
<dbReference type="PANTHER" id="PTHR11662:SF336">
    <property type="entry name" value="LP19554P"/>
    <property type="match status" value="1"/>
</dbReference>
<sequence length="509" mass="55598">MRLPLLISGHVPQRALIGVMLFTACAISYMLRVNMSINIIAMVKPETKNTTEFIPTCKAALLRNVTVEEVAAEKFEKLTMKKASEEEDTERRYPWDPPTQAIILGAYFWGQILSCAPGGLVAERFGATKTVLISTIIAAISTFFIPLAAMVHWIAVWALRFITGIMGGVIYPSLHCLISRWAPPEEKGKFIGALLGGSLGTVLTWPLLGLVIERWGWPPSFFIPAVIAVLWSLLWFYVVSDSPSESSKISEAERSHIENSLKGVENKGKTLPPYGQFFTSLPVLAFIIAHFGNGWGLFFLMTSGPKYMSTVLGFNLGSSGFLSAMPYLARMLFGLVFGFIGDTIRKNKWMATTTVRKSFIVCSHLIPGMLLLLLTTAECDVIWTVTLITFSLGVNGASSITNLANAQDLAPTFAGSLYGIANTVGSATGFISPAVTGYFTKDNNGIDQWRIIFCIGGGVYIISGLVFCLFGSGENQNFTSSSKPEKTVKTGIANEAYQHEENKKRTSQI</sequence>
<dbReference type="SUPFAM" id="SSF103473">
    <property type="entry name" value="MFS general substrate transporter"/>
    <property type="match status" value="1"/>
</dbReference>
<keyword evidence="10" id="KW-1185">Reference proteome</keyword>
<feature type="transmembrane region" description="Helical" evidence="7">
    <location>
        <begin position="413"/>
        <end position="439"/>
    </location>
</feature>
<dbReference type="InterPro" id="IPR020846">
    <property type="entry name" value="MFS_dom"/>
</dbReference>
<evidence type="ECO:0000256" key="6">
    <source>
        <dbReference type="ARBA" id="ARBA00023136"/>
    </source>
</evidence>
<keyword evidence="4" id="KW-0769">Symport</keyword>
<feature type="transmembrane region" description="Helical" evidence="7">
    <location>
        <begin position="131"/>
        <end position="151"/>
    </location>
</feature>
<evidence type="ECO:0000256" key="5">
    <source>
        <dbReference type="ARBA" id="ARBA00022989"/>
    </source>
</evidence>
<feature type="transmembrane region" description="Helical" evidence="7">
    <location>
        <begin position="365"/>
        <end position="393"/>
    </location>
</feature>
<comment type="subcellular location">
    <subcellularLocation>
        <location evidence="1">Membrane</location>
        <topology evidence="1">Multi-pass membrane protein</topology>
    </subcellularLocation>
</comment>
<protein>
    <recommendedName>
        <fullName evidence="8">Major facilitator superfamily (MFS) profile domain-containing protein</fullName>
    </recommendedName>
</protein>
<evidence type="ECO:0000256" key="3">
    <source>
        <dbReference type="ARBA" id="ARBA00022692"/>
    </source>
</evidence>
<reference evidence="9 10" key="1">
    <citation type="journal article" date="2021" name="BMC Biol.">
        <title>Horizontally acquired antibacterial genes associated with adaptive radiation of ladybird beetles.</title>
        <authorList>
            <person name="Li H.S."/>
            <person name="Tang X.F."/>
            <person name="Huang Y.H."/>
            <person name="Xu Z.Y."/>
            <person name="Chen M.L."/>
            <person name="Du X.Y."/>
            <person name="Qiu B.Y."/>
            <person name="Chen P.T."/>
            <person name="Zhang W."/>
            <person name="Slipinski A."/>
            <person name="Escalona H.E."/>
            <person name="Waterhouse R.M."/>
            <person name="Zwick A."/>
            <person name="Pang H."/>
        </authorList>
    </citation>
    <scope>NUCLEOTIDE SEQUENCE [LARGE SCALE GENOMIC DNA]</scope>
    <source>
        <strain evidence="9">SYSU2018</strain>
    </source>
</reference>
<dbReference type="PROSITE" id="PS51257">
    <property type="entry name" value="PROKAR_LIPOPROTEIN"/>
    <property type="match status" value="1"/>
</dbReference>
<dbReference type="AlphaFoldDB" id="A0ABD2N270"/>
<dbReference type="GO" id="GO:0015293">
    <property type="term" value="F:symporter activity"/>
    <property type="evidence" value="ECO:0007669"/>
    <property type="project" value="UniProtKB-KW"/>
</dbReference>
<dbReference type="Proteomes" id="UP001516400">
    <property type="component" value="Unassembled WGS sequence"/>
</dbReference>
<comment type="caution">
    <text evidence="9">The sequence shown here is derived from an EMBL/GenBank/DDBJ whole genome shotgun (WGS) entry which is preliminary data.</text>
</comment>
<evidence type="ECO:0000256" key="1">
    <source>
        <dbReference type="ARBA" id="ARBA00004141"/>
    </source>
</evidence>
<feature type="transmembrane region" description="Helical" evidence="7">
    <location>
        <begin position="277"/>
        <end position="301"/>
    </location>
</feature>
<dbReference type="GO" id="GO:0016020">
    <property type="term" value="C:membrane"/>
    <property type="evidence" value="ECO:0007669"/>
    <property type="project" value="UniProtKB-SubCell"/>
</dbReference>
<evidence type="ECO:0000256" key="2">
    <source>
        <dbReference type="ARBA" id="ARBA00022448"/>
    </source>
</evidence>
<dbReference type="PROSITE" id="PS50850">
    <property type="entry name" value="MFS"/>
    <property type="match status" value="1"/>
</dbReference>
<keyword evidence="6 7" id="KW-0472">Membrane</keyword>
<feature type="transmembrane region" description="Helical" evidence="7">
    <location>
        <begin position="451"/>
        <end position="473"/>
    </location>
</feature>
<feature type="transmembrane region" description="Helical" evidence="7">
    <location>
        <begin position="157"/>
        <end position="178"/>
    </location>
</feature>
<evidence type="ECO:0000256" key="4">
    <source>
        <dbReference type="ARBA" id="ARBA00022847"/>
    </source>
</evidence>
<keyword evidence="5 7" id="KW-1133">Transmembrane helix</keyword>
<dbReference type="InterPro" id="IPR011701">
    <property type="entry name" value="MFS"/>
</dbReference>
<feature type="transmembrane region" description="Helical" evidence="7">
    <location>
        <begin position="190"/>
        <end position="208"/>
    </location>
</feature>
<evidence type="ECO:0000313" key="10">
    <source>
        <dbReference type="Proteomes" id="UP001516400"/>
    </source>
</evidence>
<dbReference type="PANTHER" id="PTHR11662">
    <property type="entry name" value="SOLUTE CARRIER FAMILY 17"/>
    <property type="match status" value="1"/>
</dbReference>
<name>A0ABD2N270_9CUCU</name>
<dbReference type="Pfam" id="PF07690">
    <property type="entry name" value="MFS_1"/>
    <property type="match status" value="1"/>
</dbReference>
<evidence type="ECO:0000256" key="7">
    <source>
        <dbReference type="SAM" id="Phobius"/>
    </source>
</evidence>
<keyword evidence="2" id="KW-0813">Transport</keyword>
<gene>
    <name evidence="9" type="ORF">HHI36_014028</name>
</gene>
<feature type="transmembrane region" description="Helical" evidence="7">
    <location>
        <begin position="321"/>
        <end position="344"/>
    </location>
</feature>
<evidence type="ECO:0000313" key="9">
    <source>
        <dbReference type="EMBL" id="KAL3272557.1"/>
    </source>
</evidence>